<accession>A0A1Y2K9F3</accession>
<evidence type="ECO:0000256" key="1">
    <source>
        <dbReference type="ARBA" id="ARBA00004141"/>
    </source>
</evidence>
<keyword evidence="4 7" id="KW-0812">Transmembrane</keyword>
<keyword evidence="5 7" id="KW-1133">Transmembrane helix</keyword>
<feature type="transmembrane region" description="Helical" evidence="7">
    <location>
        <begin position="12"/>
        <end position="32"/>
    </location>
</feature>
<keyword evidence="10" id="KW-1185">Reference proteome</keyword>
<evidence type="ECO:0000313" key="10">
    <source>
        <dbReference type="Proteomes" id="UP000194003"/>
    </source>
</evidence>
<evidence type="ECO:0000256" key="7">
    <source>
        <dbReference type="SAM" id="Phobius"/>
    </source>
</evidence>
<dbReference type="Pfam" id="PF13727">
    <property type="entry name" value="CoA_binding_3"/>
    <property type="match status" value="1"/>
</dbReference>
<feature type="transmembrane region" description="Helical" evidence="7">
    <location>
        <begin position="273"/>
        <end position="297"/>
    </location>
</feature>
<sequence length="462" mass="52408">MARHTPLLIELSQRSVAPILAAISLLYVHLSFGHELNAYQQLQIIAVGAMTYIAFAGVAVCQNVFDLIGNKGRQLFQSWGLVVGMVLLWRMVHPTPDDFPRYVLLTWLFITPAIIFLGHVTLHTALNHLYSGDTANRERVLVVGATYVGTRFANEIEQNPMLGKEFLGFFDDRDISRLQGLGEEQLKGKSGDVIDYVKKSKVDTVYISLPMTSQERIMNLIQAVQDSTASIYFLPDIFLFDLIQARFDTINGIPIVAVVETPFYGMNALKKRLFDIVAATSALILLSPVMLALTIAIKLDSPGPAIFRQRRYGMKGEEITVYKFRSMTVQEDGKELTQAKLNDPRITRIGAFIRRTSLDELPQFFNVLQGRMSVVGPRPHAVAHNEEYRKIIKGYMLRHKVRPGITGWAQVNGLRGEIKHLSDMERRTDYDLDYLRCWSLSFDFWIILRTIYVVIKGQDTAY</sequence>
<name>A0A1Y2K9F3_9PROT</name>
<dbReference type="InterPro" id="IPR003362">
    <property type="entry name" value="Bact_transf"/>
</dbReference>
<comment type="similarity">
    <text evidence="2">Belongs to the bacterial sugar transferase family.</text>
</comment>
<comment type="caution">
    <text evidence="9">The sequence shown here is derived from an EMBL/GenBank/DDBJ whole genome shotgun (WGS) entry which is preliminary data.</text>
</comment>
<dbReference type="Gene3D" id="3.40.50.720">
    <property type="entry name" value="NAD(P)-binding Rossmann-like Domain"/>
    <property type="match status" value="1"/>
</dbReference>
<dbReference type="Proteomes" id="UP000194003">
    <property type="component" value="Unassembled WGS sequence"/>
</dbReference>
<dbReference type="GO" id="GO:0089702">
    <property type="term" value="F:undecaprenyl-phosphate glucose phosphotransferase activity"/>
    <property type="evidence" value="ECO:0007669"/>
    <property type="project" value="TreeGrafter"/>
</dbReference>
<evidence type="ECO:0000256" key="6">
    <source>
        <dbReference type="ARBA" id="ARBA00023136"/>
    </source>
</evidence>
<feature type="transmembrane region" description="Helical" evidence="7">
    <location>
        <begin position="104"/>
        <end position="122"/>
    </location>
</feature>
<dbReference type="OrthoDB" id="9808602at2"/>
<gene>
    <name evidence="9" type="ORF">MAIT1_03972</name>
</gene>
<dbReference type="InterPro" id="IPR036291">
    <property type="entry name" value="NAD(P)-bd_dom_sf"/>
</dbReference>
<dbReference type="PANTHER" id="PTHR30576">
    <property type="entry name" value="COLANIC BIOSYNTHESIS UDP-GLUCOSE LIPID CARRIER TRANSFERASE"/>
    <property type="match status" value="1"/>
</dbReference>
<feature type="domain" description="Bacterial sugar transferase" evidence="8">
    <location>
        <begin position="271"/>
        <end position="456"/>
    </location>
</feature>
<evidence type="ECO:0000259" key="8">
    <source>
        <dbReference type="Pfam" id="PF02397"/>
    </source>
</evidence>
<reference evidence="9 10" key="1">
    <citation type="journal article" date="2016" name="BMC Genomics">
        <title>Combined genomic and structural analyses of a cultured magnetotactic bacterium reveals its niche adaptation to a dynamic environment.</title>
        <authorList>
            <person name="Araujo A.C."/>
            <person name="Morillo V."/>
            <person name="Cypriano J."/>
            <person name="Teixeira L.C."/>
            <person name="Leao P."/>
            <person name="Lyra S."/>
            <person name="Almeida L.G."/>
            <person name="Bazylinski D.A."/>
            <person name="Vasconcellos A.T."/>
            <person name="Abreu F."/>
            <person name="Lins U."/>
        </authorList>
    </citation>
    <scope>NUCLEOTIDE SEQUENCE [LARGE SCALE GENOMIC DNA]</scope>
    <source>
        <strain evidence="9 10">IT-1</strain>
    </source>
</reference>
<evidence type="ECO:0000256" key="2">
    <source>
        <dbReference type="ARBA" id="ARBA00006464"/>
    </source>
</evidence>
<dbReference type="AlphaFoldDB" id="A0A1Y2K9F3"/>
<dbReference type="STRING" id="1434232.MAIT1_03972"/>
<dbReference type="NCBIfam" id="TIGR03023">
    <property type="entry name" value="WcaJ_sugtrans"/>
    <property type="match status" value="1"/>
</dbReference>
<dbReference type="EMBL" id="LVJN01000015">
    <property type="protein sequence ID" value="OSM07116.1"/>
    <property type="molecule type" value="Genomic_DNA"/>
</dbReference>
<dbReference type="InterPro" id="IPR017473">
    <property type="entry name" value="Undecaprenyl-P_gluc_Ptfrase"/>
</dbReference>
<keyword evidence="3 9" id="KW-0808">Transferase</keyword>
<evidence type="ECO:0000256" key="3">
    <source>
        <dbReference type="ARBA" id="ARBA00022679"/>
    </source>
</evidence>
<protein>
    <submittedName>
        <fullName evidence="9">Putative undecaprenyl-phosphate galactosephosphotransferase</fullName>
    </submittedName>
</protein>
<evidence type="ECO:0000313" key="9">
    <source>
        <dbReference type="EMBL" id="OSM07116.1"/>
    </source>
</evidence>
<keyword evidence="6 7" id="KW-0472">Membrane</keyword>
<proteinExistence type="inferred from homology"/>
<feature type="transmembrane region" description="Helical" evidence="7">
    <location>
        <begin position="44"/>
        <end position="68"/>
    </location>
</feature>
<dbReference type="GO" id="GO:0000271">
    <property type="term" value="P:polysaccharide biosynthetic process"/>
    <property type="evidence" value="ECO:0007669"/>
    <property type="project" value="UniProtKB-KW"/>
</dbReference>
<dbReference type="NCBIfam" id="TIGR03025">
    <property type="entry name" value="EPS_sugtrans"/>
    <property type="match status" value="1"/>
</dbReference>
<dbReference type="SUPFAM" id="SSF51735">
    <property type="entry name" value="NAD(P)-binding Rossmann-fold domains"/>
    <property type="match status" value="1"/>
</dbReference>
<feature type="transmembrane region" description="Helical" evidence="7">
    <location>
        <begin position="75"/>
        <end position="92"/>
    </location>
</feature>
<evidence type="ECO:0000256" key="4">
    <source>
        <dbReference type="ARBA" id="ARBA00022692"/>
    </source>
</evidence>
<dbReference type="Pfam" id="PF02397">
    <property type="entry name" value="Bac_transf"/>
    <property type="match status" value="1"/>
</dbReference>
<dbReference type="PANTHER" id="PTHR30576:SF21">
    <property type="entry name" value="UDP-GLUCOSE:UNDECAPRENYL-PHOSPHATE GLUCOSE-1-PHOSPHATE TRANSFERASE"/>
    <property type="match status" value="1"/>
</dbReference>
<dbReference type="GO" id="GO:0016020">
    <property type="term" value="C:membrane"/>
    <property type="evidence" value="ECO:0007669"/>
    <property type="project" value="UniProtKB-SubCell"/>
</dbReference>
<organism evidence="9 10">
    <name type="scientific">Magnetofaba australis IT-1</name>
    <dbReference type="NCBI Taxonomy" id="1434232"/>
    <lineage>
        <taxon>Bacteria</taxon>
        <taxon>Pseudomonadati</taxon>
        <taxon>Pseudomonadota</taxon>
        <taxon>Magnetococcia</taxon>
        <taxon>Magnetococcales</taxon>
        <taxon>Magnetococcaceae</taxon>
        <taxon>Magnetofaba</taxon>
    </lineage>
</organism>
<dbReference type="RefSeq" id="WP_085441072.1">
    <property type="nucleotide sequence ID" value="NZ_LVJN01000015.1"/>
</dbReference>
<dbReference type="GO" id="GO:0009242">
    <property type="term" value="P:colanic acid biosynthetic process"/>
    <property type="evidence" value="ECO:0007669"/>
    <property type="project" value="TreeGrafter"/>
</dbReference>
<dbReference type="InterPro" id="IPR017475">
    <property type="entry name" value="EPS_sugar_tfrase"/>
</dbReference>
<evidence type="ECO:0000256" key="5">
    <source>
        <dbReference type="ARBA" id="ARBA00022989"/>
    </source>
</evidence>
<comment type="subcellular location">
    <subcellularLocation>
        <location evidence="1">Membrane</location>
        <topology evidence="1">Multi-pass membrane protein</topology>
    </subcellularLocation>
</comment>